<organism evidence="4 5">
    <name type="scientific">Thalassotalea eurytherma</name>
    <dbReference type="NCBI Taxonomy" id="1144278"/>
    <lineage>
        <taxon>Bacteria</taxon>
        <taxon>Pseudomonadati</taxon>
        <taxon>Pseudomonadota</taxon>
        <taxon>Gammaproteobacteria</taxon>
        <taxon>Alteromonadales</taxon>
        <taxon>Colwelliaceae</taxon>
        <taxon>Thalassotalea</taxon>
    </lineage>
</organism>
<dbReference type="RefSeq" id="WP_284206976.1">
    <property type="nucleotide sequence ID" value="NZ_BSSU01000005.1"/>
</dbReference>
<dbReference type="Gene3D" id="2.130.10.10">
    <property type="entry name" value="YVTN repeat-like/Quinoprotein amine dehydrogenase"/>
    <property type="match status" value="1"/>
</dbReference>
<feature type="region of interest" description="Disordered" evidence="1">
    <location>
        <begin position="477"/>
        <end position="501"/>
    </location>
</feature>
<dbReference type="SUPFAM" id="SSF75011">
    <property type="entry name" value="3-carboxy-cis,cis-mucoante lactonizing enzyme"/>
    <property type="match status" value="1"/>
</dbReference>
<proteinExistence type="predicted"/>
<dbReference type="PANTHER" id="PTHR46928">
    <property type="entry name" value="MESENCHYME-SPECIFIC CELL SURFACE GLYCOPROTEIN"/>
    <property type="match status" value="1"/>
</dbReference>
<accession>A0ABQ6H3D3</accession>
<evidence type="ECO:0000256" key="1">
    <source>
        <dbReference type="SAM" id="MobiDB-lite"/>
    </source>
</evidence>
<dbReference type="NCBIfam" id="NF038117">
    <property type="entry name" value="choice_anch_I"/>
    <property type="match status" value="1"/>
</dbReference>
<evidence type="ECO:0000313" key="5">
    <source>
        <dbReference type="Proteomes" id="UP001157133"/>
    </source>
</evidence>
<evidence type="ECO:0000259" key="3">
    <source>
        <dbReference type="Pfam" id="PF22494"/>
    </source>
</evidence>
<dbReference type="InterPro" id="IPR055188">
    <property type="entry name" value="Choice_anch_I"/>
</dbReference>
<gene>
    <name evidence="4" type="ORF">theurythT_10870</name>
</gene>
<dbReference type="PANTHER" id="PTHR46928:SF1">
    <property type="entry name" value="MESENCHYME-SPECIFIC CELL SURFACE GLYCOPROTEIN"/>
    <property type="match status" value="1"/>
</dbReference>
<evidence type="ECO:0000256" key="2">
    <source>
        <dbReference type="SAM" id="SignalP"/>
    </source>
</evidence>
<feature type="chain" id="PRO_5046614317" evidence="2">
    <location>
        <begin position="24"/>
        <end position="597"/>
    </location>
</feature>
<dbReference type="EMBL" id="BSSU01000005">
    <property type="protein sequence ID" value="GLX81635.1"/>
    <property type="molecule type" value="Genomic_DNA"/>
</dbReference>
<comment type="caution">
    <text evidence="4">The sequence shown here is derived from an EMBL/GenBank/DDBJ whole genome shotgun (WGS) entry which is preliminary data.</text>
</comment>
<dbReference type="InterPro" id="IPR052956">
    <property type="entry name" value="Mesenchyme-surface_protein"/>
</dbReference>
<dbReference type="InterPro" id="IPR015943">
    <property type="entry name" value="WD40/YVTN_repeat-like_dom_sf"/>
</dbReference>
<name>A0ABQ6H3D3_9GAMM</name>
<reference evidence="4 5" key="1">
    <citation type="submission" date="2023-03" db="EMBL/GenBank/DDBJ databases">
        <title>Draft genome sequence of Thalassotalea eurytherma JCM 18482T.</title>
        <authorList>
            <person name="Sawabe T."/>
        </authorList>
    </citation>
    <scope>NUCLEOTIDE SEQUENCE [LARGE SCALE GENOMIC DNA]</scope>
    <source>
        <strain evidence="4 5">JCM 18482</strain>
    </source>
</reference>
<keyword evidence="5" id="KW-1185">Reference proteome</keyword>
<keyword evidence="2" id="KW-0732">Signal</keyword>
<sequence>MKKTKIALLLSASLALGGCFSGGDDGATGPQGAQGVPGENGLPGTSAPIGIDVSLIGRAVLNVEDAEGAAEIVGYQISKNWLYAINSSTETPTVNIIDLTDMDSEALTVDEEGVVNDTNLTIAMTIDVAENTDGDANSIAINNTFDILAVAMAADETGTAGQVAFYDIAGAQPQFIKNITVGYLPDAVAFSPNGRSLVVANEGEPSGDYTVDPEGSISIIKLDENGVIENMATNITFDSYNMVQAELEAQGMKFTNPDGRVIKGQTLDISVSMDLEPEYVAISDDSKTAYVSLQENNGLAIVDIETATVNIKGLGFKDWSVYSLDASDKDDGVNLRTYPNLMGLYQPDTIATLSWQGANFVVTANEGDGREYFFDSADEASCLADGGLDFDEDDGCLSYIDEIRAEDLTLGSAFDDINNDDSDLGRLKVIEPLGDDNNDGIHEALYTYGARSFSIFDQNGNLVFDSGDDFERITASIHGDNFNNDEDENKGDTRSDAKGPEPEALAIGEVGSKRYAFIGLERMAGIMVYDVSNPYDVNFVDYFINRGLNEDQEITGDLAPEGMSFISADNSPTGEALLVIGNEISGSVSVWQIAETF</sequence>
<feature type="domain" description="Choice-of-anchor I" evidence="3">
    <location>
        <begin position="65"/>
        <end position="593"/>
    </location>
</feature>
<dbReference type="Pfam" id="PF22494">
    <property type="entry name" value="choice_anch_I"/>
    <property type="match status" value="1"/>
</dbReference>
<feature type="signal peptide" evidence="2">
    <location>
        <begin position="1"/>
        <end position="23"/>
    </location>
</feature>
<dbReference type="PROSITE" id="PS51257">
    <property type="entry name" value="PROKAR_LIPOPROTEIN"/>
    <property type="match status" value="1"/>
</dbReference>
<protein>
    <submittedName>
        <fullName evidence="4">Alkaline phosphatase</fullName>
    </submittedName>
</protein>
<feature type="compositionally biased region" description="Basic and acidic residues" evidence="1">
    <location>
        <begin position="490"/>
        <end position="501"/>
    </location>
</feature>
<dbReference type="Proteomes" id="UP001157133">
    <property type="component" value="Unassembled WGS sequence"/>
</dbReference>
<evidence type="ECO:0000313" key="4">
    <source>
        <dbReference type="EMBL" id="GLX81635.1"/>
    </source>
</evidence>